<sequence>MEDPTRPWTAFYGPDVRPDIDTPAYRTLGDMIGAVAATYGTAPAFTTCLPNGMNGTLSFAQVDEMSDA</sequence>
<dbReference type="GO" id="GO:0016874">
    <property type="term" value="F:ligase activity"/>
    <property type="evidence" value="ECO:0007669"/>
    <property type="project" value="UniProtKB-KW"/>
</dbReference>
<dbReference type="EMBL" id="SLTR01000370">
    <property type="protein sequence ID" value="TDA86502.1"/>
    <property type="molecule type" value="Genomic_DNA"/>
</dbReference>
<reference evidence="1 2" key="1">
    <citation type="submission" date="2019-03" db="EMBL/GenBank/DDBJ databases">
        <title>Halomonas marinisediminis sp. nov., a moderately halophilic bacterium isolated from the Bohai Gulf.</title>
        <authorList>
            <person name="Ji X."/>
        </authorList>
    </citation>
    <scope>NUCLEOTIDE SEQUENCE [LARGE SCALE GENOMIC DNA]</scope>
    <source>
        <strain evidence="1 2">204</strain>
    </source>
</reference>
<accession>A0ABY2D2A2</accession>
<evidence type="ECO:0000313" key="2">
    <source>
        <dbReference type="Proteomes" id="UP000294823"/>
    </source>
</evidence>
<keyword evidence="1" id="KW-0436">Ligase</keyword>
<organism evidence="1 2">
    <name type="scientific">Halomonas marinisediminis</name>
    <dbReference type="NCBI Taxonomy" id="2546095"/>
    <lineage>
        <taxon>Bacteria</taxon>
        <taxon>Pseudomonadati</taxon>
        <taxon>Pseudomonadota</taxon>
        <taxon>Gammaproteobacteria</taxon>
        <taxon>Oceanospirillales</taxon>
        <taxon>Halomonadaceae</taxon>
        <taxon>Halomonas</taxon>
    </lineage>
</organism>
<dbReference type="Proteomes" id="UP000294823">
    <property type="component" value="Unassembled WGS sequence"/>
</dbReference>
<gene>
    <name evidence="1" type="ORF">E0702_17040</name>
</gene>
<evidence type="ECO:0000313" key="1">
    <source>
        <dbReference type="EMBL" id="TDA86502.1"/>
    </source>
</evidence>
<name>A0ABY2D2A2_9GAMM</name>
<protein>
    <submittedName>
        <fullName evidence="1">Long-chain fatty acid--CoA ligase</fullName>
    </submittedName>
</protein>
<proteinExistence type="predicted"/>
<feature type="non-terminal residue" evidence="1">
    <location>
        <position position="68"/>
    </location>
</feature>
<comment type="caution">
    <text evidence="1">The sequence shown here is derived from an EMBL/GenBank/DDBJ whole genome shotgun (WGS) entry which is preliminary data.</text>
</comment>
<keyword evidence="2" id="KW-1185">Reference proteome</keyword>